<feature type="compositionally biased region" description="Acidic residues" evidence="7">
    <location>
        <begin position="24"/>
        <end position="35"/>
    </location>
</feature>
<evidence type="ECO:0000256" key="2">
    <source>
        <dbReference type="ARBA" id="ARBA00004906"/>
    </source>
</evidence>
<dbReference type="InterPro" id="IPR035983">
    <property type="entry name" value="Hect_E3_ubiquitin_ligase"/>
</dbReference>
<reference evidence="10 11" key="1">
    <citation type="submission" date="2020-10" db="EMBL/GenBank/DDBJ databases">
        <title>The Coptis chinensis genome and diversification of protoberbering-type alkaloids.</title>
        <authorList>
            <person name="Wang B."/>
            <person name="Shu S."/>
            <person name="Song C."/>
            <person name="Liu Y."/>
        </authorList>
    </citation>
    <scope>NUCLEOTIDE SEQUENCE [LARGE SCALE GENOMIC DNA]</scope>
    <source>
        <strain evidence="10">HL-2020</strain>
        <tissue evidence="10">Leaf</tissue>
    </source>
</reference>
<dbReference type="InterPro" id="IPR000626">
    <property type="entry name" value="Ubiquitin-like_dom"/>
</dbReference>
<evidence type="ECO:0000256" key="5">
    <source>
        <dbReference type="ARBA" id="ARBA00022786"/>
    </source>
</evidence>
<comment type="caution">
    <text evidence="6">Lacks conserved residue(s) required for the propagation of feature annotation.</text>
</comment>
<evidence type="ECO:0000256" key="7">
    <source>
        <dbReference type="SAM" id="MobiDB-lite"/>
    </source>
</evidence>
<dbReference type="GO" id="GO:0006511">
    <property type="term" value="P:ubiquitin-dependent protein catabolic process"/>
    <property type="evidence" value="ECO:0007669"/>
    <property type="project" value="TreeGrafter"/>
</dbReference>
<feature type="active site" description="Glycyl thioester intermediate" evidence="6">
    <location>
        <position position="1114"/>
    </location>
</feature>
<keyword evidence="5 6" id="KW-0833">Ubl conjugation pathway</keyword>
<dbReference type="Pfam" id="PF00632">
    <property type="entry name" value="HECT"/>
    <property type="match status" value="1"/>
</dbReference>
<comment type="pathway">
    <text evidence="2">Protein modification; protein ubiquitination.</text>
</comment>
<feature type="compositionally biased region" description="Low complexity" evidence="7">
    <location>
        <begin position="72"/>
        <end position="86"/>
    </location>
</feature>
<gene>
    <name evidence="10" type="ORF">IFM89_024117</name>
</gene>
<dbReference type="InterPro" id="IPR000569">
    <property type="entry name" value="HECT_dom"/>
</dbReference>
<evidence type="ECO:0000259" key="9">
    <source>
        <dbReference type="PROSITE" id="PS50237"/>
    </source>
</evidence>
<comment type="caution">
    <text evidence="10">The sequence shown here is derived from an EMBL/GenBank/DDBJ whole genome shotgun (WGS) entry which is preliminary data.</text>
</comment>
<protein>
    <recommendedName>
        <fullName evidence="3">HECT-type E3 ubiquitin transferase</fullName>
        <ecNumber evidence="3">2.3.2.26</ecNumber>
    </recommendedName>
</protein>
<name>A0A835I6R1_9MAGN</name>
<keyword evidence="11" id="KW-1185">Reference proteome</keyword>
<feature type="domain" description="HECT" evidence="9">
    <location>
        <begin position="556"/>
        <end position="620"/>
    </location>
</feature>
<dbReference type="Gene3D" id="3.30.2160.10">
    <property type="entry name" value="Hect, E3 ligase catalytic domain"/>
    <property type="match status" value="1"/>
</dbReference>
<feature type="compositionally biased region" description="Low complexity" evidence="7">
    <location>
        <begin position="50"/>
        <end position="64"/>
    </location>
</feature>
<dbReference type="GO" id="GO:0061630">
    <property type="term" value="F:ubiquitin protein ligase activity"/>
    <property type="evidence" value="ECO:0007669"/>
    <property type="project" value="UniProtKB-EC"/>
</dbReference>
<evidence type="ECO:0000259" key="8">
    <source>
        <dbReference type="PROSITE" id="PS50053"/>
    </source>
</evidence>
<dbReference type="PANTHER" id="PTHR11254:SF424">
    <property type="entry name" value="E3 UBIQUITIN-PROTEIN LIGASE UPL5"/>
    <property type="match status" value="1"/>
</dbReference>
<dbReference type="GO" id="GO:0000209">
    <property type="term" value="P:protein polyubiquitination"/>
    <property type="evidence" value="ECO:0007669"/>
    <property type="project" value="TreeGrafter"/>
</dbReference>
<dbReference type="SMART" id="SM00119">
    <property type="entry name" value="HECTc"/>
    <property type="match status" value="1"/>
</dbReference>
<keyword evidence="4" id="KW-0808">Transferase</keyword>
<dbReference type="SUPFAM" id="SSF56204">
    <property type="entry name" value="Hect, E3 ligase catalytic domain"/>
    <property type="match status" value="2"/>
</dbReference>
<dbReference type="EMBL" id="JADFTS010000004">
    <property type="protein sequence ID" value="KAF9610692.1"/>
    <property type="molecule type" value="Genomic_DNA"/>
</dbReference>
<dbReference type="EC" id="2.3.2.26" evidence="3"/>
<dbReference type="PROSITE" id="PS50237">
    <property type="entry name" value="HECT"/>
    <property type="match status" value="2"/>
</dbReference>
<proteinExistence type="predicted"/>
<dbReference type="Pfam" id="PF00240">
    <property type="entry name" value="ubiquitin"/>
    <property type="match status" value="1"/>
</dbReference>
<dbReference type="AlphaFoldDB" id="A0A835I6R1"/>
<evidence type="ECO:0000313" key="10">
    <source>
        <dbReference type="EMBL" id="KAF9610692.1"/>
    </source>
</evidence>
<dbReference type="PROSITE" id="PS50053">
    <property type="entry name" value="UBIQUITIN_2"/>
    <property type="match status" value="1"/>
</dbReference>
<evidence type="ECO:0000256" key="3">
    <source>
        <dbReference type="ARBA" id="ARBA00012485"/>
    </source>
</evidence>
<dbReference type="Proteomes" id="UP000631114">
    <property type="component" value="Unassembled WGS sequence"/>
</dbReference>
<dbReference type="OrthoDB" id="8068875at2759"/>
<dbReference type="PANTHER" id="PTHR11254">
    <property type="entry name" value="HECT DOMAIN UBIQUITIN-PROTEIN LIGASE"/>
    <property type="match status" value="1"/>
</dbReference>
<dbReference type="InterPro" id="IPR019956">
    <property type="entry name" value="Ubiquitin_dom"/>
</dbReference>
<dbReference type="GO" id="GO:0005737">
    <property type="term" value="C:cytoplasm"/>
    <property type="evidence" value="ECO:0007669"/>
    <property type="project" value="TreeGrafter"/>
</dbReference>
<dbReference type="InterPro" id="IPR029071">
    <property type="entry name" value="Ubiquitin-like_domsf"/>
</dbReference>
<dbReference type="SUPFAM" id="SSF54236">
    <property type="entry name" value="Ubiquitin-like"/>
    <property type="match status" value="1"/>
</dbReference>
<dbReference type="Gene3D" id="3.10.20.90">
    <property type="entry name" value="Phosphatidylinositol 3-kinase Catalytic Subunit, Chain A, domain 1"/>
    <property type="match status" value="1"/>
</dbReference>
<sequence>MSFREDNNRIISSSSSKRKLDDYGPIEEEEEEDTLSDLIIPVKMKKDESNSVNSSSFNNNNRISSRTRSKTRVSSNHASSSTSSSSIYPDDGSMMSTTKCLHFFVRIMMSGKNTIVVHANSDDSVESVHEQIRNMTGIPIFEQRLIYEGRQLQWEQTLEQCGVENDAGLQLVGRMRSTDYPQTWQVVIDLVSSICSLCRGGGGLQSDIRNVKFKVKEFLRLTPKEESERASGHLKIFKAAGAPTALFMLYLSPYSGNKECAEESIRLLLTPNLDFLPKTIQVHCASIVLEFCKLLYGNPQNESLYVACRSTLGSLLDTIKCAHGSKSFDNAKPAVIIQEFLPFVRDLAGKLTVGFESSWNSSPCTEAALAVDVRDFNAFLNPLLKAIEDHVGGVSILPIHLHNKHPSYMAEIEQLYDIFCKLLETISQCLARVEDMLVSKGAEVAGESNRFSWYQYIPVLKELKSVCKLYKGAEEILDSVMKLRRFPLNALIKYLKRSDDHYWLLEHKDLTDFEARRHLVMMMFPDLVEEYEELHEMLIDRSQLLEESFEYIGRADPESFHGGLFMEFKNEEATGPGVLREWFYLVCQAIFNPQNPLFLACPNDHRRFFPNPEGCVCGEEVALRLKAKRSSISAVVALIEKGTENLWSMGNQDAEIIFLIVSSHLLFGYSLKENKQGRHIKLDIIVVGGNTMCICIPCQGLARICRVVKDFIAGGDQDVALDPGLVERWEVGSSELVFGGEEEYLDSGKIWGANVETSKRKILRTLDEREARNVEKNQKGGWMDEGYLIGVNMAKSKVVGLVNTSDNDTMVGAIRSYCHFVYQSGVFWVVPRSVRFPGFQLSRVHSLEGRRLGDHIDQRIHFPTTSKVDSLHLDYFRFCGRMIALSLMHKVQVGIVFDRVFFLQLAEKAVSLEDVRDADPCLYMSLKKILEMDAEFLDSDALGLTFVREIEELGSRKVVELCPGGKGIIVNSQNREDYVNLLVQHRFVTSISEQVSRFAQGFRDILSNSIHQKLFFQSLELEDLDRMLHGSDTAICVKDWKAHTDYHGYRETDRQICWFWKVVEGMSTDQQRVLLFFWTSVKYLPVGGFGGLASRLHIYKASDSHDRLPSSHTCFYRLCLPPYTSKASMRNCLQVITQEHVSCSFGTW</sequence>
<accession>A0A835I6R1</accession>
<evidence type="ECO:0000313" key="11">
    <source>
        <dbReference type="Proteomes" id="UP000631114"/>
    </source>
</evidence>
<feature type="domain" description="Ubiquitin-like" evidence="8">
    <location>
        <begin position="101"/>
        <end position="178"/>
    </location>
</feature>
<organism evidence="10 11">
    <name type="scientific">Coptis chinensis</name>
    <dbReference type="NCBI Taxonomy" id="261450"/>
    <lineage>
        <taxon>Eukaryota</taxon>
        <taxon>Viridiplantae</taxon>
        <taxon>Streptophyta</taxon>
        <taxon>Embryophyta</taxon>
        <taxon>Tracheophyta</taxon>
        <taxon>Spermatophyta</taxon>
        <taxon>Magnoliopsida</taxon>
        <taxon>Ranunculales</taxon>
        <taxon>Ranunculaceae</taxon>
        <taxon>Coptidoideae</taxon>
        <taxon>Coptis</taxon>
    </lineage>
</organism>
<dbReference type="Gene3D" id="3.30.2410.10">
    <property type="entry name" value="Hect, E3 ligase catalytic domain"/>
    <property type="match status" value="1"/>
</dbReference>
<dbReference type="PRINTS" id="PR00348">
    <property type="entry name" value="UBIQUITIN"/>
</dbReference>
<evidence type="ECO:0000256" key="4">
    <source>
        <dbReference type="ARBA" id="ARBA00022679"/>
    </source>
</evidence>
<feature type="region of interest" description="Disordered" evidence="7">
    <location>
        <begin position="1"/>
        <end position="91"/>
    </location>
</feature>
<dbReference type="Gene3D" id="3.90.1750.10">
    <property type="entry name" value="Hect, E3 ligase catalytic domains"/>
    <property type="match status" value="1"/>
</dbReference>
<feature type="domain" description="HECT" evidence="9">
    <location>
        <begin position="863"/>
        <end position="1148"/>
    </location>
</feature>
<evidence type="ECO:0000256" key="1">
    <source>
        <dbReference type="ARBA" id="ARBA00000885"/>
    </source>
</evidence>
<dbReference type="SMART" id="SM00213">
    <property type="entry name" value="UBQ"/>
    <property type="match status" value="1"/>
</dbReference>
<dbReference type="InterPro" id="IPR050409">
    <property type="entry name" value="E3_ubiq-protein_ligase"/>
</dbReference>
<dbReference type="FunFam" id="3.30.2410.10:FF:000020">
    <property type="entry name" value="E3 ubiquitin-protein ligase UPL5"/>
    <property type="match status" value="1"/>
</dbReference>
<comment type="catalytic activity">
    <reaction evidence="1">
        <text>S-ubiquitinyl-[E2 ubiquitin-conjugating enzyme]-L-cysteine + [acceptor protein]-L-lysine = [E2 ubiquitin-conjugating enzyme]-L-cysteine + N(6)-ubiquitinyl-[acceptor protein]-L-lysine.</text>
        <dbReference type="EC" id="2.3.2.26"/>
    </reaction>
</comment>
<evidence type="ECO:0000256" key="6">
    <source>
        <dbReference type="PROSITE-ProRule" id="PRU00104"/>
    </source>
</evidence>